<dbReference type="AlphaFoldDB" id="A0A7H8T514"/>
<dbReference type="EMBL" id="CP056041">
    <property type="protein sequence ID" value="QKZ18605.1"/>
    <property type="molecule type" value="Genomic_DNA"/>
</dbReference>
<protein>
    <submittedName>
        <fullName evidence="1">Uncharacterized protein</fullName>
    </submittedName>
</protein>
<dbReference type="Proteomes" id="UP000509418">
    <property type="component" value="Chromosome"/>
</dbReference>
<name>A0A7H8T514_STRCX</name>
<evidence type="ECO:0000313" key="2">
    <source>
        <dbReference type="Proteomes" id="UP000509418"/>
    </source>
</evidence>
<sequence>MARTTKPVTWYMATPADGIIKHSRENGTPLSLADAVGQGVIDHPDPCKNKWYDESRFSYFRMVKRVGEVLEDTGIWPVTWPVRLWIVEPVGETGNWSHKHYPYRTLSHQIRVLEETDAWQALGRNGRDVLDVIEHQIPERAVQWAADWEADPAGMRKRREHWRLCRTDRSTSGMKANSLATNVAFTRREAAGQMWTKLLAVAKAEDTIAQSGVGGSAVNYASSRASGLATAAHLKDRFDDYVLGSLRGIDLDNPVTATA</sequence>
<organism evidence="1 2">
    <name type="scientific">Streptomyces chartreusis</name>
    <dbReference type="NCBI Taxonomy" id="1969"/>
    <lineage>
        <taxon>Bacteria</taxon>
        <taxon>Bacillati</taxon>
        <taxon>Actinomycetota</taxon>
        <taxon>Actinomycetes</taxon>
        <taxon>Kitasatosporales</taxon>
        <taxon>Streptomycetaceae</taxon>
        <taxon>Streptomyces</taxon>
    </lineage>
</organism>
<dbReference type="RefSeq" id="WP_176575445.1">
    <property type="nucleotide sequence ID" value="NZ_CP056041.1"/>
</dbReference>
<gene>
    <name evidence="1" type="ORF">HUT05_15240</name>
</gene>
<reference evidence="1 2" key="1">
    <citation type="submission" date="2020-06" db="EMBL/GenBank/DDBJ databases">
        <title>Genome mining for natural products.</title>
        <authorList>
            <person name="Zhang B."/>
            <person name="Shi J."/>
            <person name="Ge H."/>
        </authorList>
    </citation>
    <scope>NUCLEOTIDE SEQUENCE [LARGE SCALE GENOMIC DNA]</scope>
    <source>
        <strain evidence="1 2">NA02069</strain>
    </source>
</reference>
<accession>A0A7H8T514</accession>
<evidence type="ECO:0000313" key="1">
    <source>
        <dbReference type="EMBL" id="QKZ18605.1"/>
    </source>
</evidence>
<proteinExistence type="predicted"/>
<keyword evidence="2" id="KW-1185">Reference proteome</keyword>